<evidence type="ECO:0000256" key="1">
    <source>
        <dbReference type="SAM" id="MobiDB-lite"/>
    </source>
</evidence>
<organism evidence="2 3">
    <name type="scientific">Rhynchosporium agropyri</name>
    <dbReference type="NCBI Taxonomy" id="914238"/>
    <lineage>
        <taxon>Eukaryota</taxon>
        <taxon>Fungi</taxon>
        <taxon>Dikarya</taxon>
        <taxon>Ascomycota</taxon>
        <taxon>Pezizomycotina</taxon>
        <taxon>Leotiomycetes</taxon>
        <taxon>Helotiales</taxon>
        <taxon>Ploettnerulaceae</taxon>
        <taxon>Rhynchosporium</taxon>
    </lineage>
</organism>
<name>A0A1E1KN82_9HELO</name>
<evidence type="ECO:0000313" key="2">
    <source>
        <dbReference type="EMBL" id="CZS99461.1"/>
    </source>
</evidence>
<evidence type="ECO:0000313" key="3">
    <source>
        <dbReference type="Proteomes" id="UP000178912"/>
    </source>
</evidence>
<gene>
    <name evidence="2" type="ORF">RAG0_07785</name>
</gene>
<sequence length="114" mass="12620">MKPKREPVRKQTSLLDPFRITKRGEATDQPGEVGIWGDGDGTVHSPTSTVMPLSATVVPLRQVHVDEYSRYLLQVYLLSEYDGSDEGIARESERRFALVQAVDYRGEIASSGGP</sequence>
<feature type="region of interest" description="Disordered" evidence="1">
    <location>
        <begin position="1"/>
        <end position="41"/>
    </location>
</feature>
<proteinExistence type="predicted"/>
<accession>A0A1E1KN82</accession>
<reference evidence="3" key="1">
    <citation type="submission" date="2016-03" db="EMBL/GenBank/DDBJ databases">
        <authorList>
            <person name="Guldener U."/>
        </authorList>
    </citation>
    <scope>NUCLEOTIDE SEQUENCE [LARGE SCALE GENOMIC DNA]</scope>
    <source>
        <strain evidence="3">04CH-RAC-A.6.1</strain>
    </source>
</reference>
<dbReference type="EMBL" id="FJUX01000040">
    <property type="protein sequence ID" value="CZS99461.1"/>
    <property type="molecule type" value="Genomic_DNA"/>
</dbReference>
<protein>
    <submittedName>
        <fullName evidence="2">Uncharacterized protein</fullName>
    </submittedName>
</protein>
<dbReference type="AlphaFoldDB" id="A0A1E1KN82"/>
<keyword evidence="3" id="KW-1185">Reference proteome</keyword>
<dbReference type="Proteomes" id="UP000178912">
    <property type="component" value="Unassembled WGS sequence"/>
</dbReference>